<keyword evidence="8" id="KW-0460">Magnesium</keyword>
<dbReference type="NCBIfam" id="TIGR01499">
    <property type="entry name" value="folC"/>
    <property type="match status" value="1"/>
</dbReference>
<evidence type="ECO:0000256" key="10">
    <source>
        <dbReference type="ARBA" id="ARBA00047493"/>
    </source>
</evidence>
<evidence type="ECO:0000256" key="9">
    <source>
        <dbReference type="ARBA" id="ARBA00030592"/>
    </source>
</evidence>
<dbReference type="GO" id="GO:0046872">
    <property type="term" value="F:metal ion binding"/>
    <property type="evidence" value="ECO:0007669"/>
    <property type="project" value="UniProtKB-KW"/>
</dbReference>
<dbReference type="InterPro" id="IPR013221">
    <property type="entry name" value="Mur_ligase_cen"/>
</dbReference>
<dbReference type="GO" id="GO:0004326">
    <property type="term" value="F:tetrahydrofolylpolyglutamate synthase activity"/>
    <property type="evidence" value="ECO:0007669"/>
    <property type="project" value="UniProtKB-EC"/>
</dbReference>
<dbReference type="EC" id="6.3.2.17" evidence="3"/>
<accession>A0A2P7PYZ7</accession>
<comment type="cofactor">
    <cofactor evidence="1">
        <name>Mg(2+)</name>
        <dbReference type="ChEBI" id="CHEBI:18420"/>
    </cofactor>
</comment>
<evidence type="ECO:0000256" key="8">
    <source>
        <dbReference type="ARBA" id="ARBA00022842"/>
    </source>
</evidence>
<dbReference type="PROSITE" id="PS01012">
    <property type="entry name" value="FOLYLPOLYGLU_SYNT_2"/>
    <property type="match status" value="1"/>
</dbReference>
<dbReference type="Pfam" id="PF08245">
    <property type="entry name" value="Mur_ligase_M"/>
    <property type="match status" value="1"/>
</dbReference>
<reference evidence="13" key="1">
    <citation type="thesis" date="2015" institute="Rutgers" country="The State University of New Jersey, 14 College Farm Rd., New Brunswick, NJ, USA">
        <title>Ammonia toxicity in bacteria and its implications for treatment of and resource recovery from highly nitrogenous organic wastes.</title>
        <authorList>
            <person name="Luther A.K."/>
        </authorList>
    </citation>
    <scope>NUCLEOTIDE SEQUENCE</scope>
    <source>
        <strain evidence="13">RT-10B</strain>
    </source>
</reference>
<evidence type="ECO:0000256" key="1">
    <source>
        <dbReference type="ARBA" id="ARBA00001946"/>
    </source>
</evidence>
<dbReference type="GO" id="GO:0005737">
    <property type="term" value="C:cytoplasm"/>
    <property type="evidence" value="ECO:0007669"/>
    <property type="project" value="TreeGrafter"/>
</dbReference>
<dbReference type="InterPro" id="IPR036615">
    <property type="entry name" value="Mur_ligase_C_dom_sf"/>
</dbReference>
<keyword evidence="7" id="KW-0067">ATP-binding</keyword>
<dbReference type="GO" id="GO:0008841">
    <property type="term" value="F:dihydrofolate synthase activity"/>
    <property type="evidence" value="ECO:0007669"/>
    <property type="project" value="TreeGrafter"/>
</dbReference>
<evidence type="ECO:0000313" key="13">
    <source>
        <dbReference type="EMBL" id="PSJ30935.1"/>
    </source>
</evidence>
<evidence type="ECO:0000256" key="2">
    <source>
        <dbReference type="ARBA" id="ARBA00008276"/>
    </source>
</evidence>
<dbReference type="EMBL" id="JYGE01000007">
    <property type="protein sequence ID" value="PSJ30935.1"/>
    <property type="molecule type" value="Genomic_DNA"/>
</dbReference>
<feature type="domain" description="Mur ligase central" evidence="12">
    <location>
        <begin position="44"/>
        <end position="273"/>
    </location>
</feature>
<comment type="caution">
    <text evidence="13">The sequence shown here is derived from an EMBL/GenBank/DDBJ whole genome shotgun (WGS) entry which is preliminary data.</text>
</comment>
<keyword evidence="5" id="KW-0479">Metal-binding</keyword>
<dbReference type="PANTHER" id="PTHR11136:SF0">
    <property type="entry name" value="DIHYDROFOLATE SYNTHETASE-RELATED"/>
    <property type="match status" value="1"/>
</dbReference>
<feature type="domain" description="Mur ligase C-terminal" evidence="11">
    <location>
        <begin position="303"/>
        <end position="414"/>
    </location>
</feature>
<evidence type="ECO:0000256" key="4">
    <source>
        <dbReference type="ARBA" id="ARBA00022598"/>
    </source>
</evidence>
<comment type="similarity">
    <text evidence="2">Belongs to the folylpolyglutamate synthase family.</text>
</comment>
<evidence type="ECO:0000313" key="14">
    <source>
        <dbReference type="Proteomes" id="UP000241434"/>
    </source>
</evidence>
<evidence type="ECO:0000259" key="12">
    <source>
        <dbReference type="Pfam" id="PF08245"/>
    </source>
</evidence>
<evidence type="ECO:0000259" key="11">
    <source>
        <dbReference type="Pfam" id="PF02875"/>
    </source>
</evidence>
<dbReference type="Proteomes" id="UP000241434">
    <property type="component" value="Unassembled WGS sequence"/>
</dbReference>
<dbReference type="GO" id="GO:0005524">
    <property type="term" value="F:ATP binding"/>
    <property type="evidence" value="ECO:0007669"/>
    <property type="project" value="UniProtKB-KW"/>
</dbReference>
<evidence type="ECO:0000256" key="3">
    <source>
        <dbReference type="ARBA" id="ARBA00013025"/>
    </source>
</evidence>
<dbReference type="PANTHER" id="PTHR11136">
    <property type="entry name" value="FOLYLPOLYGLUTAMATE SYNTHASE-RELATED"/>
    <property type="match status" value="1"/>
</dbReference>
<protein>
    <recommendedName>
        <fullName evidence="3">tetrahydrofolate synthase</fullName>
        <ecNumber evidence="3">6.3.2.17</ecNumber>
    </recommendedName>
    <alternativeName>
        <fullName evidence="9">Tetrahydrofolylpolyglutamate synthase</fullName>
    </alternativeName>
</protein>
<organism evidence="13 14">
    <name type="scientific">Peptostreptococcus russellii</name>
    <dbReference type="NCBI Taxonomy" id="215200"/>
    <lineage>
        <taxon>Bacteria</taxon>
        <taxon>Bacillati</taxon>
        <taxon>Bacillota</taxon>
        <taxon>Clostridia</taxon>
        <taxon>Peptostreptococcales</taxon>
        <taxon>Peptostreptococcaceae</taxon>
        <taxon>Peptostreptococcus</taxon>
    </lineage>
</organism>
<name>A0A2P7PYZ7_9FIRM</name>
<comment type="catalytic activity">
    <reaction evidence="10">
        <text>(6S)-5,6,7,8-tetrahydrofolyl-(gamma-L-Glu)(n) + L-glutamate + ATP = (6S)-5,6,7,8-tetrahydrofolyl-(gamma-L-Glu)(n+1) + ADP + phosphate + H(+)</text>
        <dbReference type="Rhea" id="RHEA:10580"/>
        <dbReference type="Rhea" id="RHEA-COMP:14738"/>
        <dbReference type="Rhea" id="RHEA-COMP:14740"/>
        <dbReference type="ChEBI" id="CHEBI:15378"/>
        <dbReference type="ChEBI" id="CHEBI:29985"/>
        <dbReference type="ChEBI" id="CHEBI:30616"/>
        <dbReference type="ChEBI" id="CHEBI:43474"/>
        <dbReference type="ChEBI" id="CHEBI:141005"/>
        <dbReference type="ChEBI" id="CHEBI:456216"/>
        <dbReference type="EC" id="6.3.2.17"/>
    </reaction>
</comment>
<keyword evidence="14" id="KW-1185">Reference proteome</keyword>
<dbReference type="Gene3D" id="3.90.190.20">
    <property type="entry name" value="Mur ligase, C-terminal domain"/>
    <property type="match status" value="1"/>
</dbReference>
<dbReference type="InterPro" id="IPR036565">
    <property type="entry name" value="Mur-like_cat_sf"/>
</dbReference>
<dbReference type="InterPro" id="IPR018109">
    <property type="entry name" value="Folylpolyglutamate_synth_CS"/>
</dbReference>
<dbReference type="PIRSF" id="PIRSF001563">
    <property type="entry name" value="Folylpolyglu_synth"/>
    <property type="match status" value="1"/>
</dbReference>
<evidence type="ECO:0000256" key="6">
    <source>
        <dbReference type="ARBA" id="ARBA00022741"/>
    </source>
</evidence>
<dbReference type="Gene3D" id="3.40.1190.10">
    <property type="entry name" value="Mur-like, catalytic domain"/>
    <property type="match status" value="1"/>
</dbReference>
<dbReference type="FunFam" id="3.40.1190.10:FF:000011">
    <property type="entry name" value="Folylpolyglutamate synthase/dihydrofolate synthase"/>
    <property type="match status" value="1"/>
</dbReference>
<keyword evidence="6" id="KW-0547">Nucleotide-binding</keyword>
<keyword evidence="4" id="KW-0436">Ligase</keyword>
<dbReference type="OrthoDB" id="9809356at2"/>
<evidence type="ECO:0000256" key="5">
    <source>
        <dbReference type="ARBA" id="ARBA00022723"/>
    </source>
</evidence>
<dbReference type="SUPFAM" id="SSF53623">
    <property type="entry name" value="MurD-like peptide ligases, catalytic domain"/>
    <property type="match status" value="1"/>
</dbReference>
<dbReference type="RefSeq" id="WP_106777430.1">
    <property type="nucleotide sequence ID" value="NZ_JYGE01000007.1"/>
</dbReference>
<proteinExistence type="inferred from homology"/>
<gene>
    <name evidence="13" type="ORF">UF10_08760</name>
</gene>
<dbReference type="InterPro" id="IPR004101">
    <property type="entry name" value="Mur_ligase_C"/>
</dbReference>
<dbReference type="SUPFAM" id="SSF53244">
    <property type="entry name" value="MurD-like peptide ligases, peptide-binding domain"/>
    <property type="match status" value="1"/>
</dbReference>
<sequence length="469" mass="52679">MNYIEAIDYIHGVDRFGMILGLDSIRELLRRLDNPQDNLNIIHIAGTNGKGSTASFISSVLVESGYKTGLYTSPFLENFNERIRINGEEIKDEDLAQCVTDVREKVEEMIADGHNHPTEFEIVTATAFYFYNREKVDALVLEVGLGGRFDATNVIDNSLVSVIASISKDHIGILGDTVEKIAFEKAGIIKEDGQVILYGQDGQEKNVEKVIEDISKERNAKLIVTDNVNIDIKKSNLNNQVFSFTDYLGNRFEDIKIRMIGEHQIRNAVLAINTISYLRENNIFTNITEESLKKGLLNSRWAGRLELISEKPIFIIDGAHNVEAAQLLANEIDRLFSDEWDKTLILGVLADKEVDAIVKILIPKFDRIIITLPDNPRAMKVDELAYRVGMYSEDIVCIEDVDSAVEYALDTVKELDKESKTNIKSKSKKKKGSKATLKDSKNTLSKKKAIFAAGSLYLVGHIRSFIKNK</sequence>
<dbReference type="PROSITE" id="PS01011">
    <property type="entry name" value="FOLYLPOLYGLU_SYNT_1"/>
    <property type="match status" value="1"/>
</dbReference>
<dbReference type="Pfam" id="PF02875">
    <property type="entry name" value="Mur_ligase_C"/>
    <property type="match status" value="1"/>
</dbReference>
<dbReference type="InterPro" id="IPR001645">
    <property type="entry name" value="Folylpolyglutamate_synth"/>
</dbReference>
<dbReference type="AlphaFoldDB" id="A0A2P7PYZ7"/>
<evidence type="ECO:0000256" key="7">
    <source>
        <dbReference type="ARBA" id="ARBA00022840"/>
    </source>
</evidence>